<organism evidence="2 3">
    <name type="scientific">Nocardioides mangrovicus</name>
    <dbReference type="NCBI Taxonomy" id="2478913"/>
    <lineage>
        <taxon>Bacteria</taxon>
        <taxon>Bacillati</taxon>
        <taxon>Actinomycetota</taxon>
        <taxon>Actinomycetes</taxon>
        <taxon>Propionibacteriales</taxon>
        <taxon>Nocardioidaceae</taxon>
        <taxon>Nocardioides</taxon>
    </lineage>
</organism>
<dbReference type="PROSITE" id="PS51819">
    <property type="entry name" value="VOC"/>
    <property type="match status" value="1"/>
</dbReference>
<evidence type="ECO:0000259" key="1">
    <source>
        <dbReference type="PROSITE" id="PS51819"/>
    </source>
</evidence>
<dbReference type="SUPFAM" id="SSF54593">
    <property type="entry name" value="Glyoxalase/Bleomycin resistance protein/Dihydroxybiphenyl dioxygenase"/>
    <property type="match status" value="1"/>
</dbReference>
<dbReference type="InterPro" id="IPR004360">
    <property type="entry name" value="Glyas_Fos-R_dOase_dom"/>
</dbReference>
<dbReference type="InterPro" id="IPR037523">
    <property type="entry name" value="VOC_core"/>
</dbReference>
<protein>
    <submittedName>
        <fullName evidence="2">VOC family protein</fullName>
    </submittedName>
</protein>
<dbReference type="RefSeq" id="WP_121806596.1">
    <property type="nucleotide sequence ID" value="NZ_RDBE01000008.1"/>
</dbReference>
<proteinExistence type="predicted"/>
<dbReference type="InterPro" id="IPR029068">
    <property type="entry name" value="Glyas_Bleomycin-R_OHBP_Dase"/>
</dbReference>
<dbReference type="EMBL" id="RDBE01000008">
    <property type="protein sequence ID" value="RLV48634.1"/>
    <property type="molecule type" value="Genomic_DNA"/>
</dbReference>
<dbReference type="CDD" id="cd06587">
    <property type="entry name" value="VOC"/>
    <property type="match status" value="1"/>
</dbReference>
<keyword evidence="3" id="KW-1185">Reference proteome</keyword>
<accession>A0A3L8P0C5</accession>
<dbReference type="Proteomes" id="UP000281708">
    <property type="component" value="Unassembled WGS sequence"/>
</dbReference>
<gene>
    <name evidence="2" type="ORF">D9V37_12870</name>
</gene>
<dbReference type="Gene3D" id="3.10.180.10">
    <property type="entry name" value="2,3-Dihydroxybiphenyl 1,2-Dioxygenase, domain 1"/>
    <property type="match status" value="1"/>
</dbReference>
<feature type="domain" description="VOC" evidence="1">
    <location>
        <begin position="6"/>
        <end position="118"/>
    </location>
</feature>
<dbReference type="Pfam" id="PF00903">
    <property type="entry name" value="Glyoxalase"/>
    <property type="match status" value="1"/>
</dbReference>
<dbReference type="OrthoDB" id="3296095at2"/>
<comment type="caution">
    <text evidence="2">The sequence shown here is derived from an EMBL/GenBank/DDBJ whole genome shotgun (WGS) entry which is preliminary data.</text>
</comment>
<evidence type="ECO:0000313" key="3">
    <source>
        <dbReference type="Proteomes" id="UP000281708"/>
    </source>
</evidence>
<evidence type="ECO:0000313" key="2">
    <source>
        <dbReference type="EMBL" id="RLV48634.1"/>
    </source>
</evidence>
<sequence>MSEPSLTLQPMVHVEDMGASVAFYEALGAELLHGSRDGDFAMLRIGSSQLSLLAHPANPEQNEGTVELNFESTGNLDDLEGRLRAAHVDIAQGTSDEGFGRQLQLRTPDGLLVKINELDQELYG</sequence>
<reference evidence="2 3" key="1">
    <citation type="submission" date="2018-10" db="EMBL/GenBank/DDBJ databases">
        <title>Marmoricola sp. 4Q3S-7 whole genome shotgun sequence.</title>
        <authorList>
            <person name="Li F."/>
        </authorList>
    </citation>
    <scope>NUCLEOTIDE SEQUENCE [LARGE SCALE GENOMIC DNA]</scope>
    <source>
        <strain evidence="2 3">4Q3S-7</strain>
    </source>
</reference>
<name>A0A3L8P0C5_9ACTN</name>
<dbReference type="AlphaFoldDB" id="A0A3L8P0C5"/>